<feature type="compositionally biased region" description="Polar residues" evidence="1">
    <location>
        <begin position="630"/>
        <end position="641"/>
    </location>
</feature>
<accession>A0A2S5AZG0</accession>
<dbReference type="SMART" id="SM00484">
    <property type="entry name" value="XPGI"/>
    <property type="match status" value="1"/>
</dbReference>
<evidence type="ECO:0000313" key="3">
    <source>
        <dbReference type="EMBL" id="POY69928.1"/>
    </source>
</evidence>
<dbReference type="PANTHER" id="PTHR11081:SF75">
    <property type="entry name" value="ENDONUCLEASE, PUTATIVE (AFU_ORTHOLOGUE AFUA_3G13260)-RELATED"/>
    <property type="match status" value="1"/>
</dbReference>
<dbReference type="GO" id="GO:0017108">
    <property type="term" value="F:5'-flap endonuclease activity"/>
    <property type="evidence" value="ECO:0007669"/>
    <property type="project" value="TreeGrafter"/>
</dbReference>
<feature type="region of interest" description="Disordered" evidence="1">
    <location>
        <begin position="553"/>
        <end position="807"/>
    </location>
</feature>
<evidence type="ECO:0000259" key="2">
    <source>
        <dbReference type="SMART" id="SM00484"/>
    </source>
</evidence>
<evidence type="ECO:0000256" key="1">
    <source>
        <dbReference type="SAM" id="MobiDB-lite"/>
    </source>
</evidence>
<feature type="compositionally biased region" description="Basic and acidic residues" evidence="1">
    <location>
        <begin position="797"/>
        <end position="807"/>
    </location>
</feature>
<feature type="domain" description="XPG-I" evidence="2">
    <location>
        <begin position="123"/>
        <end position="202"/>
    </location>
</feature>
<reference evidence="3 4" key="1">
    <citation type="journal article" date="2018" name="Front. Microbiol.">
        <title>Prospects for Fungal Bioremediation of Acidic Radioactive Waste Sites: Characterization and Genome Sequence of Rhodotorula taiwanensis MD1149.</title>
        <authorList>
            <person name="Tkavc R."/>
            <person name="Matrosova V.Y."/>
            <person name="Grichenko O.E."/>
            <person name="Gostincar C."/>
            <person name="Volpe R.P."/>
            <person name="Klimenkova P."/>
            <person name="Gaidamakova E.K."/>
            <person name="Zhou C.E."/>
            <person name="Stewart B.J."/>
            <person name="Lyman M.G."/>
            <person name="Malfatti S.A."/>
            <person name="Rubinfeld B."/>
            <person name="Courtot M."/>
            <person name="Singh J."/>
            <person name="Dalgard C.L."/>
            <person name="Hamilton T."/>
            <person name="Frey K.G."/>
            <person name="Gunde-Cimerman N."/>
            <person name="Dugan L."/>
            <person name="Daly M.J."/>
        </authorList>
    </citation>
    <scope>NUCLEOTIDE SEQUENCE [LARGE SCALE GENOMIC DNA]</scope>
    <source>
        <strain evidence="3 4">MD1149</strain>
    </source>
</reference>
<feature type="compositionally biased region" description="Basic residues" evidence="1">
    <location>
        <begin position="570"/>
        <end position="584"/>
    </location>
</feature>
<feature type="compositionally biased region" description="Basic and acidic residues" evidence="1">
    <location>
        <begin position="595"/>
        <end position="620"/>
    </location>
</feature>
<evidence type="ECO:0000313" key="4">
    <source>
        <dbReference type="Proteomes" id="UP000237144"/>
    </source>
</evidence>
<feature type="compositionally biased region" description="Low complexity" evidence="1">
    <location>
        <begin position="191"/>
        <end position="203"/>
    </location>
</feature>
<dbReference type="AlphaFoldDB" id="A0A2S5AZG0"/>
<feature type="region of interest" description="Disordered" evidence="1">
    <location>
        <begin position="180"/>
        <end position="217"/>
    </location>
</feature>
<dbReference type="SUPFAM" id="SSF47807">
    <property type="entry name" value="5' to 3' exonuclease, C-terminal subdomain"/>
    <property type="match status" value="1"/>
</dbReference>
<dbReference type="EMBL" id="PJQD01000164">
    <property type="protein sequence ID" value="POY69928.1"/>
    <property type="molecule type" value="Genomic_DNA"/>
</dbReference>
<dbReference type="PANTHER" id="PTHR11081">
    <property type="entry name" value="FLAP ENDONUCLEASE FAMILY MEMBER"/>
    <property type="match status" value="1"/>
</dbReference>
<gene>
    <name evidence="3" type="ORF">BMF94_7060</name>
</gene>
<dbReference type="Proteomes" id="UP000237144">
    <property type="component" value="Unassembled WGS sequence"/>
</dbReference>
<organism evidence="3 4">
    <name type="scientific">Rhodotorula taiwanensis</name>
    <dbReference type="NCBI Taxonomy" id="741276"/>
    <lineage>
        <taxon>Eukaryota</taxon>
        <taxon>Fungi</taxon>
        <taxon>Dikarya</taxon>
        <taxon>Basidiomycota</taxon>
        <taxon>Pucciniomycotina</taxon>
        <taxon>Microbotryomycetes</taxon>
        <taxon>Sporidiobolales</taxon>
        <taxon>Sporidiobolaceae</taxon>
        <taxon>Rhodotorula</taxon>
    </lineage>
</organism>
<feature type="compositionally biased region" description="Low complexity" evidence="1">
    <location>
        <begin position="647"/>
        <end position="663"/>
    </location>
</feature>
<dbReference type="CDD" id="cd09870">
    <property type="entry name" value="PIN_YEN1"/>
    <property type="match status" value="1"/>
</dbReference>
<dbReference type="OrthoDB" id="2959108at2759"/>
<dbReference type="SUPFAM" id="SSF88723">
    <property type="entry name" value="PIN domain-like"/>
    <property type="match status" value="1"/>
</dbReference>
<dbReference type="InterPro" id="IPR036279">
    <property type="entry name" value="5-3_exonuclease_C_sf"/>
</dbReference>
<dbReference type="GO" id="GO:0006281">
    <property type="term" value="P:DNA repair"/>
    <property type="evidence" value="ECO:0007669"/>
    <property type="project" value="UniProtKB-ARBA"/>
</dbReference>
<name>A0A2S5AZG0_9BASI</name>
<dbReference type="InterPro" id="IPR006086">
    <property type="entry name" value="XPG-I_dom"/>
</dbReference>
<dbReference type="STRING" id="741276.A0A2S5AZG0"/>
<dbReference type="Pfam" id="PF00867">
    <property type="entry name" value="XPG_I"/>
    <property type="match status" value="1"/>
</dbReference>
<proteinExistence type="predicted"/>
<feature type="compositionally biased region" description="Polar residues" evidence="1">
    <location>
        <begin position="720"/>
        <end position="729"/>
    </location>
</feature>
<feature type="compositionally biased region" description="Basic and acidic residues" evidence="1">
    <location>
        <begin position="553"/>
        <end position="565"/>
    </location>
</feature>
<feature type="compositionally biased region" description="Acidic residues" evidence="1">
    <location>
        <begin position="746"/>
        <end position="759"/>
    </location>
</feature>
<dbReference type="Gene3D" id="3.40.50.1010">
    <property type="entry name" value="5'-nuclease"/>
    <property type="match status" value="2"/>
</dbReference>
<keyword evidence="4" id="KW-1185">Reference proteome</keyword>
<dbReference type="InterPro" id="IPR006084">
    <property type="entry name" value="XPG/Rad2"/>
</dbReference>
<sequence length="807" mass="88535">MGVPGLWEQVESGVRITSWSQLSEPGFARPGVRGLRVGVDVPIWMFHAKTLGQQIDPDTGLPMNLGPNAALRSLYYRVCKMLGDGILACFVFDGPKRPSFKRDQFVQGNYNSGMVKNLKEMLETLGMEWRVAAGEAEAELAAMEERGEIDAVLTDDSDTLLFGSPSLLIIRNASKTLSANTSKKAQERATASQASQASQSGSSPPLGTPESAGNTFDYLPVKPTHDKAIVAYSNIDIIAKTGLGREELILVALLSGADYDTKGSKRFGLTISIALAKDGYAKKLFDGIRRIRGSDAAAAFPRSTQGALERFFGEWRAEVAEALRTNPHDSLKRKERKLADEFEASTSFPDMSIVDFYLTPAVSDPADPTYVVPTWSRRLDITRIVRFSSRMFEWGNVELQAKLRRVLWRGLAMRQMRQSALSDDGEIDLHLSARLLPPNYIKLVTDRKCETSTDFVPSWRLELAFDVFDAHVEGALPPRDPFPFPDLDKMTDGERTAVLASRKQEGKASKLPAEPTTSEYRHWIPCTMLEGCEEGDAVVRAYQDGIERKRLAKEAEEHRKRDKQAARSSPVKKKATSKSPRKARTLPDTPVSDGHSSDFDGYRTRLEAERASKAREDMLARARKGKAKADSSQARFSTISPANYPASASGSGLRSTGGSTQSTLFSMGLGKSTKPRSLSPLAKFGTEAFPTPPATAPTQRRSARQSSSDSDEVRHVGKASRTSAVTRSPTKPRKRTPIATINISLSDEDDDVDSDEALEEFLKRRREKAQGGSGASKKAGSTRAPPPSQRLPTQTRVGDKEVLVLSD</sequence>
<feature type="compositionally biased region" description="Low complexity" evidence="1">
    <location>
        <begin position="696"/>
        <end position="708"/>
    </location>
</feature>
<comment type="caution">
    <text evidence="3">The sequence shown here is derived from an EMBL/GenBank/DDBJ whole genome shotgun (WGS) entry which is preliminary data.</text>
</comment>
<dbReference type="PRINTS" id="PR00853">
    <property type="entry name" value="XPGRADSUPER"/>
</dbReference>
<dbReference type="InterPro" id="IPR029060">
    <property type="entry name" value="PIN-like_dom_sf"/>
</dbReference>
<protein>
    <recommendedName>
        <fullName evidence="2">XPG-I domain-containing protein</fullName>
    </recommendedName>
</protein>